<keyword evidence="2" id="KW-1185">Reference proteome</keyword>
<evidence type="ECO:0000313" key="1">
    <source>
        <dbReference type="EMBL" id="SDM74414.1"/>
    </source>
</evidence>
<dbReference type="EMBL" id="FNHS01000003">
    <property type="protein sequence ID" value="SDM74414.1"/>
    <property type="molecule type" value="Genomic_DNA"/>
</dbReference>
<name>A0A1G9VQA7_9HYPH</name>
<evidence type="ECO:0000313" key="2">
    <source>
        <dbReference type="Proteomes" id="UP000198704"/>
    </source>
</evidence>
<dbReference type="Pfam" id="PF06282">
    <property type="entry name" value="DUF1036"/>
    <property type="match status" value="1"/>
</dbReference>
<dbReference type="InterPro" id="IPR009380">
    <property type="entry name" value="DUF1036"/>
</dbReference>
<dbReference type="STRING" id="582672.SAMN05216360_103264"/>
<organism evidence="1 2">
    <name type="scientific">Methylobacterium phyllostachyos</name>
    <dbReference type="NCBI Taxonomy" id="582672"/>
    <lineage>
        <taxon>Bacteria</taxon>
        <taxon>Pseudomonadati</taxon>
        <taxon>Pseudomonadota</taxon>
        <taxon>Alphaproteobacteria</taxon>
        <taxon>Hyphomicrobiales</taxon>
        <taxon>Methylobacteriaceae</taxon>
        <taxon>Methylobacterium</taxon>
    </lineage>
</organism>
<accession>A0A1G9VQA7</accession>
<dbReference type="AlphaFoldDB" id="A0A1G9VQA7"/>
<protein>
    <submittedName>
        <fullName evidence="1">Uncharacterized membrane protein</fullName>
    </submittedName>
</protein>
<gene>
    <name evidence="1" type="ORF">SAMN05216360_103264</name>
</gene>
<reference evidence="2" key="1">
    <citation type="submission" date="2016-10" db="EMBL/GenBank/DDBJ databases">
        <authorList>
            <person name="Varghese N."/>
            <person name="Submissions S."/>
        </authorList>
    </citation>
    <scope>NUCLEOTIDE SEQUENCE [LARGE SCALE GENOMIC DNA]</scope>
    <source>
        <strain evidence="2">BL47</strain>
    </source>
</reference>
<sequence length="169" mass="18895">MMQDQRPGASSRSRYPRWFSRLRVPAAQVIPAFTAVGLALLCASPAKADLRLCNQTGSKVGISLGYRDPQGWVTEGWWDLAPKACETLLKGALAARFYYVFAVDYTRGGEWNGRSLMCTRDSEFTIRGIEDCLARGYDRNGFFEVDTGEQKSWTIQLTDPNRADTSVKP</sequence>
<proteinExistence type="predicted"/>
<dbReference type="Proteomes" id="UP000198704">
    <property type="component" value="Unassembled WGS sequence"/>
</dbReference>